<evidence type="ECO:0000256" key="1">
    <source>
        <dbReference type="SAM" id="Phobius"/>
    </source>
</evidence>
<reference evidence="3" key="2">
    <citation type="submission" date="2015-07" db="EMBL/GenBank/DDBJ databases">
        <title>Contrasting host-pathogen interactions and genome evolution in two generalist and specialist microsporidian pathogens of mosquitoes.</title>
        <authorList>
            <consortium name="The Broad Institute Genomics Platform"/>
            <consortium name="The Broad Institute Genome Sequencing Center for Infectious Disease"/>
            <person name="Cuomo C.A."/>
            <person name="Sanscrainte N.D."/>
            <person name="Goldberg J.M."/>
            <person name="Heiman D."/>
            <person name="Young S."/>
            <person name="Zeng Q."/>
            <person name="Becnel J.J."/>
            <person name="Birren B.W."/>
        </authorList>
    </citation>
    <scope>NUCLEOTIDE SEQUENCE [LARGE SCALE GENOMIC DNA]</scope>
    <source>
        <strain evidence="3">USNM 41457</strain>
    </source>
</reference>
<keyword evidence="1" id="KW-1133">Transmembrane helix</keyword>
<evidence type="ECO:0000313" key="3">
    <source>
        <dbReference type="Proteomes" id="UP000003163"/>
    </source>
</evidence>
<dbReference type="Proteomes" id="UP000003163">
    <property type="component" value="Unassembled WGS sequence"/>
</dbReference>
<sequence>MNDPDEYLYYSFHRLDVTSDTVRCNMQPGSIFSFQISQNSLQYAVLQQIHSFDIYFMMFTYFLGILLYRSYFSALKNRNQSKISFLKKLFYSKIYKFFQLILSYIHINIDLLIINISFLQVLPA</sequence>
<organism evidence="2 3">
    <name type="scientific">Edhazardia aedis (strain USNM 41457)</name>
    <name type="common">Microsporidian parasite</name>
    <dbReference type="NCBI Taxonomy" id="1003232"/>
    <lineage>
        <taxon>Eukaryota</taxon>
        <taxon>Fungi</taxon>
        <taxon>Fungi incertae sedis</taxon>
        <taxon>Microsporidia</taxon>
        <taxon>Edhazardia</taxon>
    </lineage>
</organism>
<feature type="transmembrane region" description="Helical" evidence="1">
    <location>
        <begin position="97"/>
        <end position="122"/>
    </location>
</feature>
<gene>
    <name evidence="2" type="ORF">EDEG_03979</name>
</gene>
<keyword evidence="1" id="KW-0812">Transmembrane</keyword>
<accession>J9D1E0</accession>
<comment type="caution">
    <text evidence="2">The sequence shown here is derived from an EMBL/GenBank/DDBJ whole genome shotgun (WGS) entry which is preliminary data.</text>
</comment>
<keyword evidence="3" id="KW-1185">Reference proteome</keyword>
<protein>
    <recommendedName>
        <fullName evidence="4">Transmembrane protein</fullName>
    </recommendedName>
</protein>
<evidence type="ECO:0008006" key="4">
    <source>
        <dbReference type="Google" id="ProtNLM"/>
    </source>
</evidence>
<feature type="transmembrane region" description="Helical" evidence="1">
    <location>
        <begin position="54"/>
        <end position="72"/>
    </location>
</feature>
<dbReference type="EMBL" id="AFBI03000169">
    <property type="protein sequence ID" value="EJW01394.1"/>
    <property type="molecule type" value="Genomic_DNA"/>
</dbReference>
<proteinExistence type="predicted"/>
<keyword evidence="1" id="KW-0472">Membrane</keyword>
<dbReference type="VEuPathDB" id="MicrosporidiaDB:EDEG_03979"/>
<evidence type="ECO:0000313" key="2">
    <source>
        <dbReference type="EMBL" id="EJW01394.1"/>
    </source>
</evidence>
<dbReference type="AlphaFoldDB" id="J9D1E0"/>
<dbReference type="InParanoid" id="J9D1E0"/>
<dbReference type="HOGENOM" id="CLU_2003890_0_0_1"/>
<name>J9D1E0_EDHAE</name>
<reference evidence="2 3" key="1">
    <citation type="submission" date="2011-08" db="EMBL/GenBank/DDBJ databases">
        <authorList>
            <person name="Liu Z.J."/>
            <person name="Shi F.L."/>
            <person name="Lu J.Q."/>
            <person name="Li M."/>
            <person name="Wang Z.L."/>
        </authorList>
    </citation>
    <scope>NUCLEOTIDE SEQUENCE [LARGE SCALE GENOMIC DNA]</scope>
    <source>
        <strain evidence="2 3">USNM 41457</strain>
    </source>
</reference>